<keyword evidence="3" id="KW-1185">Reference proteome</keyword>
<organism evidence="2 3">
    <name type="scientific">Polyporus arcularius HHB13444</name>
    <dbReference type="NCBI Taxonomy" id="1314778"/>
    <lineage>
        <taxon>Eukaryota</taxon>
        <taxon>Fungi</taxon>
        <taxon>Dikarya</taxon>
        <taxon>Basidiomycota</taxon>
        <taxon>Agaricomycotina</taxon>
        <taxon>Agaricomycetes</taxon>
        <taxon>Polyporales</taxon>
        <taxon>Polyporaceae</taxon>
        <taxon>Polyporus</taxon>
    </lineage>
</organism>
<dbReference type="InParanoid" id="A0A5C3P6L8"/>
<feature type="compositionally biased region" description="Basic and acidic residues" evidence="1">
    <location>
        <begin position="17"/>
        <end position="29"/>
    </location>
</feature>
<gene>
    <name evidence="2" type="ORF">K466DRAFT_201948</name>
</gene>
<dbReference type="EMBL" id="ML211272">
    <property type="protein sequence ID" value="TFK85131.1"/>
    <property type="molecule type" value="Genomic_DNA"/>
</dbReference>
<name>A0A5C3P6L8_9APHY</name>
<dbReference type="Proteomes" id="UP000308197">
    <property type="component" value="Unassembled WGS sequence"/>
</dbReference>
<evidence type="ECO:0000313" key="3">
    <source>
        <dbReference type="Proteomes" id="UP000308197"/>
    </source>
</evidence>
<dbReference type="AlphaFoldDB" id="A0A5C3P6L8"/>
<protein>
    <submittedName>
        <fullName evidence="2">Uncharacterized protein</fullName>
    </submittedName>
</protein>
<accession>A0A5C3P6L8</accession>
<evidence type="ECO:0000256" key="1">
    <source>
        <dbReference type="SAM" id="MobiDB-lite"/>
    </source>
</evidence>
<reference evidence="2 3" key="1">
    <citation type="journal article" date="2019" name="Nat. Ecol. Evol.">
        <title>Megaphylogeny resolves global patterns of mushroom evolution.</title>
        <authorList>
            <person name="Varga T."/>
            <person name="Krizsan K."/>
            <person name="Foldi C."/>
            <person name="Dima B."/>
            <person name="Sanchez-Garcia M."/>
            <person name="Sanchez-Ramirez S."/>
            <person name="Szollosi G.J."/>
            <person name="Szarkandi J.G."/>
            <person name="Papp V."/>
            <person name="Albert L."/>
            <person name="Andreopoulos W."/>
            <person name="Angelini C."/>
            <person name="Antonin V."/>
            <person name="Barry K.W."/>
            <person name="Bougher N.L."/>
            <person name="Buchanan P."/>
            <person name="Buyck B."/>
            <person name="Bense V."/>
            <person name="Catcheside P."/>
            <person name="Chovatia M."/>
            <person name="Cooper J."/>
            <person name="Damon W."/>
            <person name="Desjardin D."/>
            <person name="Finy P."/>
            <person name="Geml J."/>
            <person name="Haridas S."/>
            <person name="Hughes K."/>
            <person name="Justo A."/>
            <person name="Karasinski D."/>
            <person name="Kautmanova I."/>
            <person name="Kiss B."/>
            <person name="Kocsube S."/>
            <person name="Kotiranta H."/>
            <person name="LaButti K.M."/>
            <person name="Lechner B.E."/>
            <person name="Liimatainen K."/>
            <person name="Lipzen A."/>
            <person name="Lukacs Z."/>
            <person name="Mihaltcheva S."/>
            <person name="Morgado L.N."/>
            <person name="Niskanen T."/>
            <person name="Noordeloos M.E."/>
            <person name="Ohm R.A."/>
            <person name="Ortiz-Santana B."/>
            <person name="Ovrebo C."/>
            <person name="Racz N."/>
            <person name="Riley R."/>
            <person name="Savchenko A."/>
            <person name="Shiryaev A."/>
            <person name="Soop K."/>
            <person name="Spirin V."/>
            <person name="Szebenyi C."/>
            <person name="Tomsovsky M."/>
            <person name="Tulloss R.E."/>
            <person name="Uehling J."/>
            <person name="Grigoriev I.V."/>
            <person name="Vagvolgyi C."/>
            <person name="Papp T."/>
            <person name="Martin F.M."/>
            <person name="Miettinen O."/>
            <person name="Hibbett D.S."/>
            <person name="Nagy L.G."/>
        </authorList>
    </citation>
    <scope>NUCLEOTIDE SEQUENCE [LARGE SCALE GENOMIC DNA]</scope>
    <source>
        <strain evidence="2 3">HHB13444</strain>
    </source>
</reference>
<feature type="region of interest" description="Disordered" evidence="1">
    <location>
        <begin position="1"/>
        <end position="34"/>
    </location>
</feature>
<sequence length="180" mass="20456">MCQRRFSRPQYRCPHQKATERRHTMERAHGRNSGTRSGILMKAATRSPVPWDANRSVASALPLRRAIDLPSVPHETSCVIHPTPWECKRLRAWVANDRPARDGEATGLQTSGTTAGRGTAGRVFVAQWLLPIRGVLAPTPRRQRSTCTWRFAKPELQCRWFQMLGSRSKWTLMKTCHESA</sequence>
<evidence type="ECO:0000313" key="2">
    <source>
        <dbReference type="EMBL" id="TFK85131.1"/>
    </source>
</evidence>
<proteinExistence type="predicted"/>